<sequence length="288" mass="31917">MMGNPIKLCSISQSSTATPTSTSSTNDHDEMMMINSDNVMASTNSNMNIKTIRSSLNKIHLNESSNINLINLDDDDDDDDDDIENKQSNTNPPPIIMDNIIGKTWTDLNFDQLLSDDAQIDDNLFCNKSIASDCTKLPIEDVDLFGRGPDYEPLLTVKCKACNRLIKASAFRRHTEIRHPHMVPRVTSINDNNNEDSNLINGYSQFSLSANNDTTTTNNVIFHNNNENSIKNGHLTPQSNVSMVTTTTTTNVTSTKSRNTVNKTIQMNGSTGVLHNGKTHSNHTKINE</sequence>
<feature type="compositionally biased region" description="Low complexity" evidence="1">
    <location>
        <begin position="10"/>
        <end position="25"/>
    </location>
</feature>
<dbReference type="Proteomes" id="UP000790347">
    <property type="component" value="Unassembled WGS sequence"/>
</dbReference>
<feature type="compositionally biased region" description="Basic residues" evidence="1">
    <location>
        <begin position="277"/>
        <end position="288"/>
    </location>
</feature>
<feature type="region of interest" description="Disordered" evidence="1">
    <location>
        <begin position="70"/>
        <end position="95"/>
    </location>
</feature>
<evidence type="ECO:0000256" key="1">
    <source>
        <dbReference type="SAM" id="MobiDB-lite"/>
    </source>
</evidence>
<gene>
    <name evidence="2" type="primary">ATXN7L1</name>
    <name evidence="2" type="ORF">DERF_009971</name>
</gene>
<reference evidence="2" key="2">
    <citation type="journal article" date="2022" name="Res Sq">
        <title>Comparative Genomics Reveals Insights into the Divergent Evolution of Astigmatic Mites and Household Pest Adaptations.</title>
        <authorList>
            <person name="Xiong Q."/>
            <person name="Wan A.T.-Y."/>
            <person name="Liu X.-Y."/>
            <person name="Fung C.S.-H."/>
            <person name="Xiao X."/>
            <person name="Malainual N."/>
            <person name="Hou J."/>
            <person name="Wang L."/>
            <person name="Wang M."/>
            <person name="Yang K."/>
            <person name="Cui Y."/>
            <person name="Leung E."/>
            <person name="Nong W."/>
            <person name="Shin S.-K."/>
            <person name="Au S."/>
            <person name="Jeong K.Y."/>
            <person name="Chew F.T."/>
            <person name="Hui J."/>
            <person name="Leung T.F."/>
            <person name="Tungtrongchitr A."/>
            <person name="Zhong N."/>
            <person name="Liu Z."/>
            <person name="Tsui S."/>
        </authorList>
    </citation>
    <scope>NUCLEOTIDE SEQUENCE</scope>
    <source>
        <strain evidence="2">Derf</strain>
        <tissue evidence="2">Whole organism</tissue>
    </source>
</reference>
<reference evidence="2" key="1">
    <citation type="submission" date="2013-05" db="EMBL/GenBank/DDBJ databases">
        <authorList>
            <person name="Yim A.K.Y."/>
            <person name="Chan T.F."/>
            <person name="Ji K.M."/>
            <person name="Liu X.Y."/>
            <person name="Zhou J.W."/>
            <person name="Li R.Q."/>
            <person name="Yang K.Y."/>
            <person name="Li J."/>
            <person name="Li M."/>
            <person name="Law P.T.W."/>
            <person name="Wu Y.L."/>
            <person name="Cai Z.L."/>
            <person name="Qin H."/>
            <person name="Bao Y."/>
            <person name="Leung R.K.K."/>
            <person name="Ng P.K.S."/>
            <person name="Zou J."/>
            <person name="Zhong X.J."/>
            <person name="Ran P.X."/>
            <person name="Zhong N.S."/>
            <person name="Liu Z.G."/>
            <person name="Tsui S.K.W."/>
        </authorList>
    </citation>
    <scope>NUCLEOTIDE SEQUENCE</scope>
    <source>
        <strain evidence="2">Derf</strain>
        <tissue evidence="2">Whole organism</tissue>
    </source>
</reference>
<keyword evidence="3" id="KW-1185">Reference proteome</keyword>
<feature type="compositionally biased region" description="Acidic residues" evidence="1">
    <location>
        <begin position="72"/>
        <end position="83"/>
    </location>
</feature>
<feature type="region of interest" description="Disordered" evidence="1">
    <location>
        <begin position="268"/>
        <end position="288"/>
    </location>
</feature>
<dbReference type="AlphaFoldDB" id="A0A922HV34"/>
<evidence type="ECO:0000313" key="2">
    <source>
        <dbReference type="EMBL" id="KAH9511517.1"/>
    </source>
</evidence>
<organism evidence="2 3">
    <name type="scientific">Dermatophagoides farinae</name>
    <name type="common">American house dust mite</name>
    <dbReference type="NCBI Taxonomy" id="6954"/>
    <lineage>
        <taxon>Eukaryota</taxon>
        <taxon>Metazoa</taxon>
        <taxon>Ecdysozoa</taxon>
        <taxon>Arthropoda</taxon>
        <taxon>Chelicerata</taxon>
        <taxon>Arachnida</taxon>
        <taxon>Acari</taxon>
        <taxon>Acariformes</taxon>
        <taxon>Sarcoptiformes</taxon>
        <taxon>Astigmata</taxon>
        <taxon>Psoroptidia</taxon>
        <taxon>Analgoidea</taxon>
        <taxon>Pyroglyphidae</taxon>
        <taxon>Dermatophagoidinae</taxon>
        <taxon>Dermatophagoides</taxon>
    </lineage>
</organism>
<evidence type="ECO:0000313" key="3">
    <source>
        <dbReference type="Proteomes" id="UP000790347"/>
    </source>
</evidence>
<proteinExistence type="predicted"/>
<comment type="caution">
    <text evidence="2">The sequence shown here is derived from an EMBL/GenBank/DDBJ whole genome shotgun (WGS) entry which is preliminary data.</text>
</comment>
<dbReference type="EMBL" id="ASGP02000004">
    <property type="protein sequence ID" value="KAH9511517.1"/>
    <property type="molecule type" value="Genomic_DNA"/>
</dbReference>
<name>A0A922HV34_DERFA</name>
<protein>
    <submittedName>
        <fullName evidence="2">Ataxin-7-like protein 1</fullName>
    </submittedName>
</protein>
<accession>A0A922HV34</accession>
<feature type="region of interest" description="Disordered" evidence="1">
    <location>
        <begin position="1"/>
        <end position="29"/>
    </location>
</feature>